<feature type="region of interest" description="Disordered" evidence="6">
    <location>
        <begin position="1"/>
        <end position="55"/>
    </location>
</feature>
<dbReference type="Proteomes" id="UP000249340">
    <property type="component" value="Chromosome"/>
</dbReference>
<feature type="transmembrane region" description="Helical" evidence="7">
    <location>
        <begin position="121"/>
        <end position="143"/>
    </location>
</feature>
<proteinExistence type="predicted"/>
<dbReference type="OrthoDB" id="4544213at2"/>
<sequence length="494" mass="51588">MTSPWRSKARRSRPASPRPSTATTPERRPQGGPGGDPRSRLPRDAYRSDRLAPDTRPRLPLCPFMLTEHHRMTTPSGLPLRRNRDFLLLISGQAVSYLGDQVQDFALLLLVLAMAGPSGQAGVVLGLNTAAFLVFGLFAGALVDRWDRRRTMVWCEIGRAAATGGVAAALWLDRLTLPCLYAFAVVTGTLTALFQSANTAALPNVVGPDRLARALGTSQGVTSTLRVGGASLGAAVYAVGRAVPFVVNAVSFLLSAAALRLMRLSFQQPTGPVDGGERTARRMTTDLREGLSWLRQQPVIRFLCLVQAADNLRYGAGYLVIIALAQAVGATPTQIGLVFTGAAIGALAGSLPAARAAARFPLGRIAVAMLWVEALVFPLYAAAPNALLLGVVAAAESVIAPIHSVAITTHRLAVTPDHLRGRTSAAVQTLTMGALSVGTMLGGVLIAALGARGTALTLGGWLALLALCTTANRRVRTAGTPAPTAMAATAAPLT</sequence>
<feature type="transmembrane region" description="Helical" evidence="7">
    <location>
        <begin position="311"/>
        <end position="329"/>
    </location>
</feature>
<feature type="transmembrane region" description="Helical" evidence="7">
    <location>
        <begin position="234"/>
        <end position="259"/>
    </location>
</feature>
<keyword evidence="9" id="KW-1185">Reference proteome</keyword>
<feature type="transmembrane region" description="Helical" evidence="7">
    <location>
        <begin position="335"/>
        <end position="354"/>
    </location>
</feature>
<dbReference type="EMBL" id="CP031264">
    <property type="protein sequence ID" value="AXI76525.1"/>
    <property type="molecule type" value="Genomic_DNA"/>
</dbReference>
<comment type="subcellular location">
    <subcellularLocation>
        <location evidence="1">Cell membrane</location>
        <topology evidence="1">Multi-pass membrane protein</topology>
    </subcellularLocation>
</comment>
<evidence type="ECO:0000256" key="2">
    <source>
        <dbReference type="ARBA" id="ARBA00022475"/>
    </source>
</evidence>
<dbReference type="PANTHER" id="PTHR23513">
    <property type="entry name" value="INTEGRAL MEMBRANE EFFLUX PROTEIN-RELATED"/>
    <property type="match status" value="1"/>
</dbReference>
<dbReference type="KEGG" id="stri:C7M71_002605"/>
<feature type="transmembrane region" description="Helical" evidence="7">
    <location>
        <begin position="387"/>
        <end position="408"/>
    </location>
</feature>
<keyword evidence="3 7" id="KW-0812">Transmembrane</keyword>
<feature type="transmembrane region" description="Helical" evidence="7">
    <location>
        <begin position="429"/>
        <end position="449"/>
    </location>
</feature>
<feature type="transmembrane region" description="Helical" evidence="7">
    <location>
        <begin position="361"/>
        <end position="381"/>
    </location>
</feature>
<dbReference type="PANTHER" id="PTHR23513:SF6">
    <property type="entry name" value="MAJOR FACILITATOR SUPERFAMILY ASSOCIATED DOMAIN-CONTAINING PROTEIN"/>
    <property type="match status" value="1"/>
</dbReference>
<evidence type="ECO:0000256" key="5">
    <source>
        <dbReference type="ARBA" id="ARBA00023136"/>
    </source>
</evidence>
<keyword evidence="4 7" id="KW-1133">Transmembrane helix</keyword>
<reference evidence="9" key="1">
    <citation type="submission" date="2018-07" db="EMBL/GenBank/DDBJ databases">
        <title>Streptacidiphilus bronchialis DSM 106435 chromosome.</title>
        <authorList>
            <person name="Batra D."/>
            <person name="Gulvik C.A."/>
        </authorList>
    </citation>
    <scope>NUCLEOTIDE SEQUENCE [LARGE SCALE GENOMIC DNA]</scope>
    <source>
        <strain evidence="9">DSM 106435</strain>
    </source>
</reference>
<dbReference type="GO" id="GO:0022857">
    <property type="term" value="F:transmembrane transporter activity"/>
    <property type="evidence" value="ECO:0007669"/>
    <property type="project" value="InterPro"/>
</dbReference>
<accession>A0A345SS20</accession>
<name>A0A345SS20_9ACTN</name>
<dbReference type="GO" id="GO:0005886">
    <property type="term" value="C:plasma membrane"/>
    <property type="evidence" value="ECO:0007669"/>
    <property type="project" value="UniProtKB-SubCell"/>
</dbReference>
<feature type="compositionally biased region" description="Basic and acidic residues" evidence="6">
    <location>
        <begin position="37"/>
        <end position="55"/>
    </location>
</feature>
<keyword evidence="5 7" id="KW-0472">Membrane</keyword>
<dbReference type="SUPFAM" id="SSF103473">
    <property type="entry name" value="MFS general substrate transporter"/>
    <property type="match status" value="1"/>
</dbReference>
<evidence type="ECO:0000256" key="4">
    <source>
        <dbReference type="ARBA" id="ARBA00022989"/>
    </source>
</evidence>
<evidence type="ECO:0000313" key="8">
    <source>
        <dbReference type="EMBL" id="AXI76525.1"/>
    </source>
</evidence>
<dbReference type="AlphaFoldDB" id="A0A345SS20"/>
<feature type="transmembrane region" description="Helical" evidence="7">
    <location>
        <begin position="175"/>
        <end position="194"/>
    </location>
</feature>
<protein>
    <submittedName>
        <fullName evidence="8">MFS transporter</fullName>
    </submittedName>
</protein>
<dbReference type="Pfam" id="PF07690">
    <property type="entry name" value="MFS_1"/>
    <property type="match status" value="2"/>
</dbReference>
<evidence type="ECO:0000256" key="7">
    <source>
        <dbReference type="SAM" id="Phobius"/>
    </source>
</evidence>
<keyword evidence="2" id="KW-1003">Cell membrane</keyword>
<evidence type="ECO:0000256" key="1">
    <source>
        <dbReference type="ARBA" id="ARBA00004651"/>
    </source>
</evidence>
<organism evidence="8 9">
    <name type="scientific">Peterkaempfera bronchialis</name>
    <dbReference type="NCBI Taxonomy" id="2126346"/>
    <lineage>
        <taxon>Bacteria</taxon>
        <taxon>Bacillati</taxon>
        <taxon>Actinomycetota</taxon>
        <taxon>Actinomycetes</taxon>
        <taxon>Kitasatosporales</taxon>
        <taxon>Streptomycetaceae</taxon>
        <taxon>Peterkaempfera</taxon>
    </lineage>
</organism>
<dbReference type="InterPro" id="IPR036259">
    <property type="entry name" value="MFS_trans_sf"/>
</dbReference>
<gene>
    <name evidence="8" type="ORF">C7M71_002605</name>
</gene>
<evidence type="ECO:0000256" key="6">
    <source>
        <dbReference type="SAM" id="MobiDB-lite"/>
    </source>
</evidence>
<dbReference type="Gene3D" id="1.20.1250.20">
    <property type="entry name" value="MFS general substrate transporter like domains"/>
    <property type="match status" value="1"/>
</dbReference>
<evidence type="ECO:0000256" key="3">
    <source>
        <dbReference type="ARBA" id="ARBA00022692"/>
    </source>
</evidence>
<feature type="compositionally biased region" description="Low complexity" evidence="6">
    <location>
        <begin position="14"/>
        <end position="24"/>
    </location>
</feature>
<evidence type="ECO:0000313" key="9">
    <source>
        <dbReference type="Proteomes" id="UP000249340"/>
    </source>
</evidence>
<dbReference type="InterPro" id="IPR011701">
    <property type="entry name" value="MFS"/>
</dbReference>
<dbReference type="CDD" id="cd06173">
    <property type="entry name" value="MFS_MefA_like"/>
    <property type="match status" value="1"/>
</dbReference>